<accession>A0ABN7WKH6</accession>
<dbReference type="EMBL" id="CAJVQB010049712">
    <property type="protein sequence ID" value="CAG8834593.1"/>
    <property type="molecule type" value="Genomic_DNA"/>
</dbReference>
<keyword evidence="2" id="KW-1185">Reference proteome</keyword>
<evidence type="ECO:0000313" key="1">
    <source>
        <dbReference type="EMBL" id="CAG8834593.1"/>
    </source>
</evidence>
<reference evidence="1 2" key="1">
    <citation type="submission" date="2021-06" db="EMBL/GenBank/DDBJ databases">
        <authorList>
            <person name="Kallberg Y."/>
            <person name="Tangrot J."/>
            <person name="Rosling A."/>
        </authorList>
    </citation>
    <scope>NUCLEOTIDE SEQUENCE [LARGE SCALE GENOMIC DNA]</scope>
    <source>
        <strain evidence="1 2">120-4 pot B 10/14</strain>
    </source>
</reference>
<proteinExistence type="predicted"/>
<dbReference type="Proteomes" id="UP000789901">
    <property type="component" value="Unassembled WGS sequence"/>
</dbReference>
<protein>
    <submittedName>
        <fullName evidence="1">26066_t:CDS:1</fullName>
    </submittedName>
</protein>
<comment type="caution">
    <text evidence="1">The sequence shown here is derived from an EMBL/GenBank/DDBJ whole genome shotgun (WGS) entry which is preliminary data.</text>
</comment>
<gene>
    <name evidence="1" type="ORF">GMARGA_LOCUS32139</name>
</gene>
<organism evidence="1 2">
    <name type="scientific">Gigaspora margarita</name>
    <dbReference type="NCBI Taxonomy" id="4874"/>
    <lineage>
        <taxon>Eukaryota</taxon>
        <taxon>Fungi</taxon>
        <taxon>Fungi incertae sedis</taxon>
        <taxon>Mucoromycota</taxon>
        <taxon>Glomeromycotina</taxon>
        <taxon>Glomeromycetes</taxon>
        <taxon>Diversisporales</taxon>
        <taxon>Gigasporaceae</taxon>
        <taxon>Gigaspora</taxon>
    </lineage>
</organism>
<name>A0ABN7WKH6_GIGMA</name>
<feature type="non-terminal residue" evidence="1">
    <location>
        <position position="1"/>
    </location>
</feature>
<evidence type="ECO:0000313" key="2">
    <source>
        <dbReference type="Proteomes" id="UP000789901"/>
    </source>
</evidence>
<sequence length="96" mass="11225">SQSELPLWFSEGLKKLENISKFGVKIWHQIFDENQIKLLVPDKIFEFSLSEYDNIYSGIKNALDYYKMNTGCAPLIKINGFQNVESKTYLSILELW</sequence>